<dbReference type="Proteomes" id="UP000198636">
    <property type="component" value="Unassembled WGS sequence"/>
</dbReference>
<gene>
    <name evidence="1" type="ORF">SAMN03080606_01152</name>
</gene>
<evidence type="ECO:0000313" key="2">
    <source>
        <dbReference type="Proteomes" id="UP000198636"/>
    </source>
</evidence>
<keyword evidence="2" id="KW-1185">Reference proteome</keyword>
<sequence length="81" mass="9310">MDRANRITHVSTNDCFASRKKGCSALKFKACKDCSFYKTTDQHHKDQAKALKRIFSLDKDVQDHINETYYRGKMGGNSYEG</sequence>
<evidence type="ECO:0000313" key="1">
    <source>
        <dbReference type="EMBL" id="SCY26067.1"/>
    </source>
</evidence>
<dbReference type="RefSeq" id="WP_242876916.1">
    <property type="nucleotide sequence ID" value="NZ_FMUS01000005.1"/>
</dbReference>
<protein>
    <submittedName>
        <fullName evidence="1">Uncharacterized protein</fullName>
    </submittedName>
</protein>
<accession>A0A1G5EGI0</accession>
<reference evidence="1 2" key="1">
    <citation type="submission" date="2016-10" db="EMBL/GenBank/DDBJ databases">
        <authorList>
            <person name="de Groot N.N."/>
        </authorList>
    </citation>
    <scope>NUCLEOTIDE SEQUENCE [LARGE SCALE GENOMIC DNA]</scope>
    <source>
        <strain evidence="1 2">DSM 18978</strain>
    </source>
</reference>
<organism evidence="1 2">
    <name type="scientific">Alkaliphilus peptidifermentans DSM 18978</name>
    <dbReference type="NCBI Taxonomy" id="1120976"/>
    <lineage>
        <taxon>Bacteria</taxon>
        <taxon>Bacillati</taxon>
        <taxon>Bacillota</taxon>
        <taxon>Clostridia</taxon>
        <taxon>Peptostreptococcales</taxon>
        <taxon>Natronincolaceae</taxon>
        <taxon>Alkaliphilus</taxon>
    </lineage>
</organism>
<dbReference type="AlphaFoldDB" id="A0A1G5EGI0"/>
<proteinExistence type="predicted"/>
<name>A0A1G5EGI0_9FIRM</name>
<dbReference type="STRING" id="1120976.SAMN03080606_01152"/>
<dbReference type="EMBL" id="FMUS01000005">
    <property type="protein sequence ID" value="SCY26067.1"/>
    <property type="molecule type" value="Genomic_DNA"/>
</dbReference>